<feature type="compositionally biased region" description="Polar residues" evidence="1">
    <location>
        <begin position="138"/>
        <end position="156"/>
    </location>
</feature>
<dbReference type="EMBL" id="JANBPY010001739">
    <property type="protein sequence ID" value="KAJ1958893.1"/>
    <property type="molecule type" value="Genomic_DNA"/>
</dbReference>
<evidence type="ECO:0008006" key="4">
    <source>
        <dbReference type="Google" id="ProtNLM"/>
    </source>
</evidence>
<dbReference type="PANTHER" id="PTHR15967">
    <property type="entry name" value="E2F-ASSOCIATED PHOSPHOPROTEIN"/>
    <property type="match status" value="1"/>
</dbReference>
<dbReference type="AlphaFoldDB" id="A0A9W8AL53"/>
<dbReference type="Proteomes" id="UP001150925">
    <property type="component" value="Unassembled WGS sequence"/>
</dbReference>
<organism evidence="2 3">
    <name type="scientific">Dispira parvispora</name>
    <dbReference type="NCBI Taxonomy" id="1520584"/>
    <lineage>
        <taxon>Eukaryota</taxon>
        <taxon>Fungi</taxon>
        <taxon>Fungi incertae sedis</taxon>
        <taxon>Zoopagomycota</taxon>
        <taxon>Kickxellomycotina</taxon>
        <taxon>Dimargaritomycetes</taxon>
        <taxon>Dimargaritales</taxon>
        <taxon>Dimargaritaceae</taxon>
        <taxon>Dispira</taxon>
    </lineage>
</organism>
<evidence type="ECO:0000256" key="1">
    <source>
        <dbReference type="SAM" id="MobiDB-lite"/>
    </source>
</evidence>
<reference evidence="2" key="1">
    <citation type="submission" date="2022-07" db="EMBL/GenBank/DDBJ databases">
        <title>Phylogenomic reconstructions and comparative analyses of Kickxellomycotina fungi.</title>
        <authorList>
            <person name="Reynolds N.K."/>
            <person name="Stajich J.E."/>
            <person name="Barry K."/>
            <person name="Grigoriev I.V."/>
            <person name="Crous P."/>
            <person name="Smith M.E."/>
        </authorList>
    </citation>
    <scope>NUCLEOTIDE SEQUENCE</scope>
    <source>
        <strain evidence="2">RSA 1196</strain>
    </source>
</reference>
<keyword evidence="3" id="KW-1185">Reference proteome</keyword>
<dbReference type="PANTHER" id="PTHR15967:SF0">
    <property type="entry name" value="E2F-ASSOCIATED PHOSPHOPROTEIN"/>
    <property type="match status" value="1"/>
</dbReference>
<dbReference type="OrthoDB" id="122464at2759"/>
<protein>
    <recommendedName>
        <fullName evidence="4">E2F-associated phosphoprotein</fullName>
    </recommendedName>
</protein>
<dbReference type="GO" id="GO:0005634">
    <property type="term" value="C:nucleus"/>
    <property type="evidence" value="ECO:0007669"/>
    <property type="project" value="TreeGrafter"/>
</dbReference>
<feature type="non-terminal residue" evidence="2">
    <location>
        <position position="1"/>
    </location>
</feature>
<gene>
    <name evidence="2" type="ORF">IWQ62_004833</name>
</gene>
<dbReference type="InterPro" id="IPR019370">
    <property type="entry name" value="E2F-assoc_phosphoprotein"/>
</dbReference>
<feature type="region of interest" description="Disordered" evidence="1">
    <location>
        <begin position="18"/>
        <end position="55"/>
    </location>
</feature>
<evidence type="ECO:0000313" key="2">
    <source>
        <dbReference type="EMBL" id="KAJ1958893.1"/>
    </source>
</evidence>
<dbReference type="Pfam" id="PF10238">
    <property type="entry name" value="Eapp_C"/>
    <property type="match status" value="1"/>
</dbReference>
<evidence type="ECO:0000313" key="3">
    <source>
        <dbReference type="Proteomes" id="UP001150925"/>
    </source>
</evidence>
<comment type="caution">
    <text evidence="2">The sequence shown here is derived from an EMBL/GenBank/DDBJ whole genome shotgun (WGS) entry which is preliminary data.</text>
</comment>
<name>A0A9W8AL53_9FUNG</name>
<sequence>MPTMSQETLEPQYYDTVYFTDSDDDAKGTDDDPNASSAQWALKQEQRRIPTNDDLLYDPEADDKDAEWVAQKSTDLESDQSGRATLPTDALLHCPMCQTTLCFVCQRHDRHASQYRALFVENCQVLWNEVVRYSNNTPISQTRTTNTDAVQSTGDESNQHKPGYAAHDRLT</sequence>
<proteinExistence type="predicted"/>
<feature type="region of interest" description="Disordered" evidence="1">
    <location>
        <begin position="138"/>
        <end position="171"/>
    </location>
</feature>
<accession>A0A9W8AL53</accession>